<comment type="caution">
    <text evidence="2">The sequence shown here is derived from an EMBL/GenBank/DDBJ whole genome shotgun (WGS) entry which is preliminary data.</text>
</comment>
<organism evidence="2 3">
    <name type="scientific">Nocardia mexicana</name>
    <dbReference type="NCBI Taxonomy" id="279262"/>
    <lineage>
        <taxon>Bacteria</taxon>
        <taxon>Bacillati</taxon>
        <taxon>Actinomycetota</taxon>
        <taxon>Actinomycetes</taxon>
        <taxon>Mycobacteriales</taxon>
        <taxon>Nocardiaceae</taxon>
        <taxon>Nocardia</taxon>
    </lineage>
</organism>
<feature type="transmembrane region" description="Helical" evidence="1">
    <location>
        <begin position="126"/>
        <end position="143"/>
    </location>
</feature>
<feature type="transmembrane region" description="Helical" evidence="1">
    <location>
        <begin position="93"/>
        <end position="111"/>
    </location>
</feature>
<dbReference type="Proteomes" id="UP000255355">
    <property type="component" value="Unassembled WGS sequence"/>
</dbReference>
<evidence type="ECO:0000313" key="3">
    <source>
        <dbReference type="Proteomes" id="UP000255355"/>
    </source>
</evidence>
<evidence type="ECO:0000313" key="2">
    <source>
        <dbReference type="EMBL" id="RDI44495.1"/>
    </source>
</evidence>
<dbReference type="EMBL" id="QQAZ01000017">
    <property type="protein sequence ID" value="RDI44495.1"/>
    <property type="molecule type" value="Genomic_DNA"/>
</dbReference>
<sequence length="156" mass="17018">MAWFERWRRSVTFWRVSALVMVGLAQVLNTRYPSVPDVEAWAGDATSHFVSVAVGLEAPPLLDQWLEYATESGLALLLPAVAFLLPRRYARRGVLWSAALLAVLGVVDGYIGKAAIEASEATGSESLFFLSPFYLLAAGALVMSERHTRNASSESD</sequence>
<reference evidence="2 3" key="1">
    <citation type="submission" date="2018-07" db="EMBL/GenBank/DDBJ databases">
        <title>Genomic Encyclopedia of Type Strains, Phase IV (KMG-IV): sequencing the most valuable type-strain genomes for metagenomic binning, comparative biology and taxonomic classification.</title>
        <authorList>
            <person name="Goeker M."/>
        </authorList>
    </citation>
    <scope>NUCLEOTIDE SEQUENCE [LARGE SCALE GENOMIC DNA]</scope>
    <source>
        <strain evidence="2 3">DSM 44952</strain>
    </source>
</reference>
<feature type="transmembrane region" description="Helical" evidence="1">
    <location>
        <begin position="65"/>
        <end position="86"/>
    </location>
</feature>
<protein>
    <submittedName>
        <fullName evidence="2">Uncharacterized protein</fullName>
    </submittedName>
</protein>
<keyword evidence="1" id="KW-0812">Transmembrane</keyword>
<evidence type="ECO:0000256" key="1">
    <source>
        <dbReference type="SAM" id="Phobius"/>
    </source>
</evidence>
<dbReference type="AlphaFoldDB" id="A0A370GL93"/>
<gene>
    <name evidence="2" type="ORF">DFR68_117112</name>
</gene>
<feature type="transmembrane region" description="Helical" evidence="1">
    <location>
        <begin position="12"/>
        <end position="28"/>
    </location>
</feature>
<name>A0A370GL93_9NOCA</name>
<proteinExistence type="predicted"/>
<keyword evidence="3" id="KW-1185">Reference proteome</keyword>
<keyword evidence="1" id="KW-0472">Membrane</keyword>
<accession>A0A370GL93</accession>
<keyword evidence="1" id="KW-1133">Transmembrane helix</keyword>